<keyword evidence="4" id="KW-0489">Methyltransferase</keyword>
<dbReference type="Pfam" id="PF03544">
    <property type="entry name" value="TonB_C"/>
    <property type="match status" value="1"/>
</dbReference>
<evidence type="ECO:0000259" key="3">
    <source>
        <dbReference type="Pfam" id="PF03544"/>
    </source>
</evidence>
<protein>
    <submittedName>
        <fullName evidence="4">Histone-lysine N-methyltransferase</fullName>
        <ecNumber evidence="4">2.1.1.43</ecNumber>
    </submittedName>
</protein>
<feature type="region of interest" description="Disordered" evidence="1">
    <location>
        <begin position="112"/>
        <end position="134"/>
    </location>
</feature>
<keyword evidence="4" id="KW-0808">Transferase</keyword>
<dbReference type="GO" id="GO:0008168">
    <property type="term" value="F:methyltransferase activity"/>
    <property type="evidence" value="ECO:0007669"/>
    <property type="project" value="UniProtKB-KW"/>
</dbReference>
<dbReference type="InterPro" id="IPR037682">
    <property type="entry name" value="TonB_C"/>
</dbReference>
<dbReference type="AlphaFoldDB" id="A0A369QBH3"/>
<comment type="caution">
    <text evidence="4">The sequence shown here is derived from an EMBL/GenBank/DDBJ whole genome shotgun (WGS) entry which is preliminary data.</text>
</comment>
<evidence type="ECO:0000313" key="4">
    <source>
        <dbReference type="EMBL" id="RDC60557.1"/>
    </source>
</evidence>
<sequence length="237" mass="24985">MAFTDAPTLENRKTAIGGVIAVHAGIGALLVFGLAESIQPFIDDTLEGTFIPVPEETPKPPPPPETPPEAQRDETTLPPIFTPVPPIDLPAPTPPIDSTNDFFPPASDPIINSGPATSGTGTTPRVIPKPTPTPLAPTFDPVAAKPANDPGTWITTNDYRSSWIRREMVGSASFRLAVSAKGRVESCTITSGTGHSSMDDSTCQLITKRARFTAARGTDGKVTTGSYSGSIRWVLPE</sequence>
<evidence type="ECO:0000256" key="1">
    <source>
        <dbReference type="SAM" id="MobiDB-lite"/>
    </source>
</evidence>
<keyword evidence="2" id="KW-1133">Transmembrane helix</keyword>
<feature type="compositionally biased region" description="Low complexity" evidence="1">
    <location>
        <begin position="113"/>
        <end position="124"/>
    </location>
</feature>
<dbReference type="SUPFAM" id="SSF74653">
    <property type="entry name" value="TolA/TonB C-terminal domain"/>
    <property type="match status" value="1"/>
</dbReference>
<feature type="domain" description="TonB C-terminal" evidence="3">
    <location>
        <begin position="164"/>
        <end position="235"/>
    </location>
</feature>
<keyword evidence="5" id="KW-1185">Reference proteome</keyword>
<dbReference type="GO" id="GO:0032259">
    <property type="term" value="P:methylation"/>
    <property type="evidence" value="ECO:0007669"/>
    <property type="project" value="UniProtKB-KW"/>
</dbReference>
<gene>
    <name evidence="4" type="primary">mll2</name>
    <name evidence="4" type="ORF">HME9302_01768</name>
</gene>
<dbReference type="GO" id="GO:0055085">
    <property type="term" value="P:transmembrane transport"/>
    <property type="evidence" value="ECO:0007669"/>
    <property type="project" value="InterPro"/>
</dbReference>
<accession>A0A369QBH3</accession>
<dbReference type="EC" id="2.1.1.43" evidence="4"/>
<dbReference type="OrthoDB" id="7585155at2"/>
<evidence type="ECO:0000313" key="5">
    <source>
        <dbReference type="Proteomes" id="UP000253727"/>
    </source>
</evidence>
<feature type="transmembrane region" description="Helical" evidence="2">
    <location>
        <begin position="15"/>
        <end position="35"/>
    </location>
</feature>
<dbReference type="RefSeq" id="WP_115366697.1">
    <property type="nucleotide sequence ID" value="NZ_QBKA01000002.1"/>
</dbReference>
<feature type="region of interest" description="Disordered" evidence="1">
    <location>
        <begin position="50"/>
        <end position="78"/>
    </location>
</feature>
<dbReference type="Proteomes" id="UP000253727">
    <property type="component" value="Unassembled WGS sequence"/>
</dbReference>
<dbReference type="EMBL" id="QBKA01000002">
    <property type="protein sequence ID" value="RDC60557.1"/>
    <property type="molecule type" value="Genomic_DNA"/>
</dbReference>
<keyword evidence="2" id="KW-0812">Transmembrane</keyword>
<keyword evidence="2" id="KW-0472">Membrane</keyword>
<proteinExistence type="predicted"/>
<dbReference type="Gene3D" id="3.30.1150.10">
    <property type="match status" value="1"/>
</dbReference>
<organism evidence="4 5">
    <name type="scientific">Alteripontixanthobacter maritimus</name>
    <dbReference type="NCBI Taxonomy" id="2161824"/>
    <lineage>
        <taxon>Bacteria</taxon>
        <taxon>Pseudomonadati</taxon>
        <taxon>Pseudomonadota</taxon>
        <taxon>Alphaproteobacteria</taxon>
        <taxon>Sphingomonadales</taxon>
        <taxon>Erythrobacteraceae</taxon>
        <taxon>Alteripontixanthobacter</taxon>
    </lineage>
</organism>
<name>A0A369QBH3_9SPHN</name>
<dbReference type="PRINTS" id="PR01217">
    <property type="entry name" value="PRICHEXTENSN"/>
</dbReference>
<evidence type="ECO:0000256" key="2">
    <source>
        <dbReference type="SAM" id="Phobius"/>
    </source>
</evidence>
<reference evidence="4 5" key="1">
    <citation type="submission" date="2018-04" db="EMBL/GenBank/DDBJ databases">
        <title>Altererythrobacter sp. HME9302 genome sequencing and assembly.</title>
        <authorList>
            <person name="Kang H."/>
            <person name="Kim H."/>
            <person name="Joh K."/>
        </authorList>
    </citation>
    <scope>NUCLEOTIDE SEQUENCE [LARGE SCALE GENOMIC DNA]</scope>
    <source>
        <strain evidence="4 5">HME9302</strain>
    </source>
</reference>